<reference evidence="1 2" key="1">
    <citation type="submission" date="2024-03" db="EMBL/GenBank/DDBJ databases">
        <authorList>
            <person name="Martinez-Hernandez J."/>
        </authorList>
    </citation>
    <scope>NUCLEOTIDE SEQUENCE [LARGE SCALE GENOMIC DNA]</scope>
</reference>
<dbReference type="AlphaFoldDB" id="A0AAV1WHX6"/>
<evidence type="ECO:0000313" key="1">
    <source>
        <dbReference type="EMBL" id="CAL0308897.1"/>
    </source>
</evidence>
<comment type="caution">
    <text evidence="1">The sequence shown here is derived from an EMBL/GenBank/DDBJ whole genome shotgun (WGS) entry which is preliminary data.</text>
</comment>
<dbReference type="PANTHER" id="PTHR34788">
    <property type="entry name" value="F15I1.22"/>
    <property type="match status" value="1"/>
</dbReference>
<dbReference type="EMBL" id="CAXHTB010000006">
    <property type="protein sequence ID" value="CAL0308897.1"/>
    <property type="molecule type" value="Genomic_DNA"/>
</dbReference>
<dbReference type="Proteomes" id="UP001497480">
    <property type="component" value="Unassembled WGS sequence"/>
</dbReference>
<protein>
    <submittedName>
        <fullName evidence="1">Uncharacterized protein</fullName>
    </submittedName>
</protein>
<organism evidence="1 2">
    <name type="scientific">Lupinus luteus</name>
    <name type="common">European yellow lupine</name>
    <dbReference type="NCBI Taxonomy" id="3873"/>
    <lineage>
        <taxon>Eukaryota</taxon>
        <taxon>Viridiplantae</taxon>
        <taxon>Streptophyta</taxon>
        <taxon>Embryophyta</taxon>
        <taxon>Tracheophyta</taxon>
        <taxon>Spermatophyta</taxon>
        <taxon>Magnoliopsida</taxon>
        <taxon>eudicotyledons</taxon>
        <taxon>Gunneridae</taxon>
        <taxon>Pentapetalae</taxon>
        <taxon>rosids</taxon>
        <taxon>fabids</taxon>
        <taxon>Fabales</taxon>
        <taxon>Fabaceae</taxon>
        <taxon>Papilionoideae</taxon>
        <taxon>50 kb inversion clade</taxon>
        <taxon>genistoids sensu lato</taxon>
        <taxon>core genistoids</taxon>
        <taxon>Genisteae</taxon>
        <taxon>Lupinus</taxon>
    </lineage>
</organism>
<evidence type="ECO:0000313" key="2">
    <source>
        <dbReference type="Proteomes" id="UP001497480"/>
    </source>
</evidence>
<gene>
    <name evidence="1" type="ORF">LLUT_LOCUS9957</name>
</gene>
<sequence>MVDLNHHTTTTPSQSLWQPRRRRLPLLRRRKVQSIQLGGKRPRRRMVGLVRIFKRLRLKWLKLKYLCMLKKLKEYYKNLMKDLVEGAATIETFHQRLLMESSSFAMPLGVSSFSTYPSRLGSDCPRTIFI</sequence>
<name>A0AAV1WHX6_LUPLU</name>
<proteinExistence type="predicted"/>
<accession>A0AAV1WHX6</accession>
<dbReference type="PANTHER" id="PTHR34788:SF4">
    <property type="entry name" value="F15I1.22"/>
    <property type="match status" value="1"/>
</dbReference>
<keyword evidence="2" id="KW-1185">Reference proteome</keyword>